<keyword evidence="3" id="KW-1185">Reference proteome</keyword>
<dbReference type="Proteomes" id="UP001524642">
    <property type="component" value="Unassembled WGS sequence"/>
</dbReference>
<keyword evidence="1" id="KW-0472">Membrane</keyword>
<evidence type="ECO:0008006" key="4">
    <source>
        <dbReference type="Google" id="ProtNLM"/>
    </source>
</evidence>
<reference evidence="2 3" key="1">
    <citation type="submission" date="2022-06" db="EMBL/GenBank/DDBJ databases">
        <title>Roseomonas CN29.</title>
        <authorList>
            <person name="Cheng Y."/>
            <person name="He X."/>
        </authorList>
    </citation>
    <scope>NUCLEOTIDE SEQUENCE [LARGE SCALE GENOMIC DNA]</scope>
    <source>
        <strain evidence="2 3">CN29</strain>
    </source>
</reference>
<keyword evidence="1" id="KW-1133">Transmembrane helix</keyword>
<sequence>MLVNLPFTLGALALVVLIARLASLILPPDLYFTFESFLFEKTAELRYYALALKLAAPVAAGFLVVALPVWLAGDGGPVRRRQLRALHPSLFVAGSAAAFLMAWPFILYWDVFAAPAVREQKPAFLMAYLFYFAAFGYFCLLGGNLAQLLLRRRMPASMVAFAERNVTWADSLRLAVLGSFTTIVATAIADLLGKAG</sequence>
<keyword evidence="1" id="KW-0812">Transmembrane</keyword>
<dbReference type="RefSeq" id="WP_257715907.1">
    <property type="nucleotide sequence ID" value="NZ_JANJOU010000007.1"/>
</dbReference>
<comment type="caution">
    <text evidence="2">The sequence shown here is derived from an EMBL/GenBank/DDBJ whole genome shotgun (WGS) entry which is preliminary data.</text>
</comment>
<proteinExistence type="predicted"/>
<organism evidence="2 3">
    <name type="scientific">Roseomonas populi</name>
    <dbReference type="NCBI Taxonomy" id="3121582"/>
    <lineage>
        <taxon>Bacteria</taxon>
        <taxon>Pseudomonadati</taxon>
        <taxon>Pseudomonadota</taxon>
        <taxon>Alphaproteobacteria</taxon>
        <taxon>Acetobacterales</taxon>
        <taxon>Roseomonadaceae</taxon>
        <taxon>Roseomonas</taxon>
    </lineage>
</organism>
<protein>
    <recommendedName>
        <fullName evidence="4">DUF1772 domain-containing protein</fullName>
    </recommendedName>
</protein>
<feature type="transmembrane region" description="Helical" evidence="1">
    <location>
        <begin position="128"/>
        <end position="150"/>
    </location>
</feature>
<feature type="transmembrane region" description="Helical" evidence="1">
    <location>
        <begin position="85"/>
        <end position="108"/>
    </location>
</feature>
<feature type="transmembrane region" description="Helical" evidence="1">
    <location>
        <begin position="171"/>
        <end position="192"/>
    </location>
</feature>
<feature type="transmembrane region" description="Helical" evidence="1">
    <location>
        <begin position="47"/>
        <end position="73"/>
    </location>
</feature>
<gene>
    <name evidence="2" type="ORF">NRP21_09260</name>
</gene>
<evidence type="ECO:0000256" key="1">
    <source>
        <dbReference type="SAM" id="Phobius"/>
    </source>
</evidence>
<dbReference type="EMBL" id="JANJOU010000007">
    <property type="protein sequence ID" value="MCR0982234.1"/>
    <property type="molecule type" value="Genomic_DNA"/>
</dbReference>
<accession>A0ABT1X5J5</accession>
<evidence type="ECO:0000313" key="3">
    <source>
        <dbReference type="Proteomes" id="UP001524642"/>
    </source>
</evidence>
<evidence type="ECO:0000313" key="2">
    <source>
        <dbReference type="EMBL" id="MCR0982234.1"/>
    </source>
</evidence>
<name>A0ABT1X5J5_9PROT</name>